<dbReference type="SUPFAM" id="SSF51197">
    <property type="entry name" value="Clavaminate synthase-like"/>
    <property type="match status" value="1"/>
</dbReference>
<reference evidence="1 2" key="1">
    <citation type="submission" date="2019-03" db="EMBL/GenBank/DDBJ databases">
        <title>Sequencing 23 genomes of Wallemia ichthyophaga.</title>
        <authorList>
            <person name="Gostincar C."/>
        </authorList>
    </citation>
    <scope>NUCLEOTIDE SEQUENCE [LARGE SCALE GENOMIC DNA]</scope>
    <source>
        <strain evidence="1 2">EXF-6200</strain>
    </source>
</reference>
<evidence type="ECO:0000313" key="2">
    <source>
        <dbReference type="Proteomes" id="UP000310689"/>
    </source>
</evidence>
<dbReference type="EMBL" id="SPOI01000281">
    <property type="protein sequence ID" value="TIB29846.1"/>
    <property type="molecule type" value="Genomic_DNA"/>
</dbReference>
<evidence type="ECO:0000313" key="1">
    <source>
        <dbReference type="EMBL" id="TIB29846.1"/>
    </source>
</evidence>
<dbReference type="PANTHER" id="PTHR40470:SF1">
    <property type="entry name" value="PHYTANOYL-COA DIOXYGENASE FAMILY PROTEIN (AFU_ORTHOLOGUE AFUA_2G15850)"/>
    <property type="match status" value="1"/>
</dbReference>
<dbReference type="InterPro" id="IPR008775">
    <property type="entry name" value="Phytyl_CoA_dOase-like"/>
</dbReference>
<dbReference type="Pfam" id="PF05721">
    <property type="entry name" value="PhyH"/>
    <property type="match status" value="1"/>
</dbReference>
<dbReference type="PANTHER" id="PTHR40470">
    <property type="entry name" value="PHYTANOYL-COA DIOXYGENASE FAMILY PROTEIN (AFU_ORTHOLOGUE AFUA_2G15850)"/>
    <property type="match status" value="1"/>
</dbReference>
<protein>
    <submittedName>
        <fullName evidence="1">Uncharacterized protein</fullName>
    </submittedName>
</protein>
<accession>A0A4T0IJF8</accession>
<organism evidence="1 2">
    <name type="scientific">Wallemia ichthyophaga</name>
    <dbReference type="NCBI Taxonomy" id="245174"/>
    <lineage>
        <taxon>Eukaryota</taxon>
        <taxon>Fungi</taxon>
        <taxon>Dikarya</taxon>
        <taxon>Basidiomycota</taxon>
        <taxon>Wallemiomycotina</taxon>
        <taxon>Wallemiomycetes</taxon>
        <taxon>Wallemiales</taxon>
        <taxon>Wallemiaceae</taxon>
        <taxon>Wallemia</taxon>
    </lineage>
</organism>
<sequence>MSEMNAAHKRELDSTGYVVIDGFIQGDELSQLREAAAAAEQLTRSHRWPHRRVVGKQFPPWSDADTPDSWGVQHLMHPQLRLPQFRAFYANTRLTALAAGLIGCDEGALQMELFNMLILPAKTSFNLSWHRDHVNHAIEAEAEEQALRVPHYGIQFNAPLYDDGCLWVVPGSHRQVRNHIQRELSCNTLPTTNPALMPHAKQVHLKAGQILFYNANILHCAAYPQSPPAPARATLHGSFGDANGGSERAVGVLQHGLEWMKEPSFGDGPGRHMWLRLLDTYEKAGWDEKGGKFSLTE</sequence>
<gene>
    <name evidence="1" type="ORF">E3P86_03612</name>
</gene>
<dbReference type="Gene3D" id="2.60.120.620">
    <property type="entry name" value="q2cbj1_9rhob like domain"/>
    <property type="match status" value="1"/>
</dbReference>
<name>A0A4T0IJF8_WALIC</name>
<dbReference type="AlphaFoldDB" id="A0A4T0IJF8"/>
<dbReference type="Proteomes" id="UP000310689">
    <property type="component" value="Unassembled WGS sequence"/>
</dbReference>
<comment type="caution">
    <text evidence="1">The sequence shown here is derived from an EMBL/GenBank/DDBJ whole genome shotgun (WGS) entry which is preliminary data.</text>
</comment>
<proteinExistence type="predicted"/>